<evidence type="ECO:0000313" key="2">
    <source>
        <dbReference type="Proteomes" id="UP000293369"/>
    </source>
</evidence>
<dbReference type="EMBL" id="SGFE01000011">
    <property type="protein sequence ID" value="RZI32369.1"/>
    <property type="molecule type" value="Genomic_DNA"/>
</dbReference>
<proteinExistence type="predicted"/>
<gene>
    <name evidence="1" type="ORF">EUX57_07550</name>
</gene>
<dbReference type="AlphaFoldDB" id="A0A4Q7D749"/>
<name>A0A4Q7D749_9PSED</name>
<comment type="caution">
    <text evidence="1">The sequence shown here is derived from an EMBL/GenBank/DDBJ whole genome shotgun (WGS) entry which is preliminary data.</text>
</comment>
<dbReference type="RefSeq" id="WP_130138270.1">
    <property type="nucleotide sequence ID" value="NZ_SGFE01000011.1"/>
</dbReference>
<dbReference type="Proteomes" id="UP000293369">
    <property type="component" value="Unassembled WGS sequence"/>
</dbReference>
<protein>
    <submittedName>
        <fullName evidence="1">Uncharacterized protein</fullName>
    </submittedName>
</protein>
<organism evidence="1 2">
    <name type="scientific">Pseudomonas orientalis</name>
    <dbReference type="NCBI Taxonomy" id="76758"/>
    <lineage>
        <taxon>Bacteria</taxon>
        <taxon>Pseudomonadati</taxon>
        <taxon>Pseudomonadota</taxon>
        <taxon>Gammaproteobacteria</taxon>
        <taxon>Pseudomonadales</taxon>
        <taxon>Pseudomonadaceae</taxon>
        <taxon>Pseudomonas</taxon>
    </lineage>
</organism>
<accession>A0A4Q7D749</accession>
<reference evidence="1 2" key="1">
    <citation type="submission" date="2019-02" db="EMBL/GenBank/DDBJ databases">
        <title>Pseudomonas spp from wheat grain.</title>
        <authorList>
            <person name="Cho G.-S."/>
            <person name="Franz C.M.A.P."/>
        </authorList>
    </citation>
    <scope>NUCLEOTIDE SEQUENCE [LARGE SCALE GENOMIC DNA]</scope>
    <source>
        <strain evidence="1 2">133NRW</strain>
    </source>
</reference>
<sequence>MGQQSDKTLYAAINSLIVAANELGIDVNELADRAKILLENDEEADPGRNLIAGAAIDVAISLARQSKRIS</sequence>
<evidence type="ECO:0000313" key="1">
    <source>
        <dbReference type="EMBL" id="RZI32369.1"/>
    </source>
</evidence>